<evidence type="ECO:0000256" key="2">
    <source>
        <dbReference type="ARBA" id="ARBA00004496"/>
    </source>
</evidence>
<comment type="caution">
    <text evidence="9">The sequence shown here is derived from an EMBL/GenBank/DDBJ whole genome shotgun (WGS) entry which is preliminary data.</text>
</comment>
<evidence type="ECO:0000259" key="8">
    <source>
        <dbReference type="Pfam" id="PF08389"/>
    </source>
</evidence>
<dbReference type="Pfam" id="PF08389">
    <property type="entry name" value="Xpo1"/>
    <property type="match status" value="1"/>
</dbReference>
<protein>
    <recommendedName>
        <fullName evidence="8">Exportin-1/Importin-beta-like domain-containing protein</fullName>
    </recommendedName>
</protein>
<gene>
    <name evidence="9" type="ORF">CTAYLR_005406</name>
</gene>
<comment type="similarity">
    <text evidence="3">Belongs to the exportin family.</text>
</comment>
<organism evidence="9 10">
    <name type="scientific">Chrysophaeum taylorii</name>
    <dbReference type="NCBI Taxonomy" id="2483200"/>
    <lineage>
        <taxon>Eukaryota</taxon>
        <taxon>Sar</taxon>
        <taxon>Stramenopiles</taxon>
        <taxon>Ochrophyta</taxon>
        <taxon>Pelagophyceae</taxon>
        <taxon>Pelagomonadales</taxon>
        <taxon>Pelagomonadaceae</taxon>
        <taxon>Chrysophaeum</taxon>
    </lineage>
</organism>
<keyword evidence="4" id="KW-0813">Transport</keyword>
<dbReference type="Gene3D" id="1.25.10.10">
    <property type="entry name" value="Leucine-rich Repeat Variant"/>
    <property type="match status" value="1"/>
</dbReference>
<evidence type="ECO:0000313" key="10">
    <source>
        <dbReference type="Proteomes" id="UP001230188"/>
    </source>
</evidence>
<dbReference type="EMBL" id="JAQMWT010000551">
    <property type="protein sequence ID" value="KAJ8599659.1"/>
    <property type="molecule type" value="Genomic_DNA"/>
</dbReference>
<dbReference type="InterPro" id="IPR040016">
    <property type="entry name" value="XPO6"/>
</dbReference>
<comment type="subcellular location">
    <subcellularLocation>
        <location evidence="2">Cytoplasm</location>
    </subcellularLocation>
    <subcellularLocation>
        <location evidence="1">Nucleus</location>
    </subcellularLocation>
</comment>
<sequence>MQQQQQRQQSSSSMARMRATGAMLVEFYEGSDTSRKAVLNEELSELRRRPEAWRDALEWVSQARDLGSQGGEAMYLAYFAASALEEAVGFLDGEGRRMVRLALFAPVEDQSASALLSAARGAVATPAAVRTRLCKVYVDIGKAAWPQEMPEFLDEICAAALAPDPGTAALGAELLALCAEEFLLPTNRRGITASRQRELRNLVGQHVPQLVGLVTEVLKRPHGEARALLRCLATLVGWAPLAADHASPRLLETLFRIVERDLLQNKRTAIGAVRALDAVLAKRLVPPDMAQLVMETGGRVLSLLRAVTSVLDSSDSEDDDETQELVGMVCELVATFVEQHLPRVVASSSFPVGDLLSLIASLTFSRAVNAAGSLRRTLRPWETVVGFVSENGLHHLAAATGEGLAGVLETLLKTRLLFASNASALDALDEDDASDFCFLKSVRHHHHHHHPEEDDEPGDIEDLILNLAGGEPDPRALGDDELRLLLTESIELIAAAARGPFGTYVADKIAVAALGDLEATLTRAFRNQDKQAAVDAATLLYALAAAGANAPEATLARAATVAVEAARAILREQRGTQQRGAFANLEAAALDALRELVPALAWRAPDDAIVGGALDVAALALDASNRPEPVQRGAAWLVLALAKTGAGHHLSNFDAWAATATSPPRCRALVYRAAACVSISSPDRFEALVAPLAAPLEAAARGIERIGTPLSFSGDAKRDDVVDPTTLEAVSRAARSLAALCAGFAKDGAARGAIATAFFRNGDASPTRRALRTTPSLLAYCAARALRPATASGDPRLARAAASARAPHLAAAAAIVDLLIAASRALGHDKAGAVALDSVRALLAAFDLANPAVSVDRRVSGSRPPRAAALYLLKAACQILAAVAADNEASAKRSQVVPDACDLIARHVAPLAADADLKADLFPALVQLAKRLLVDQWAAFVKPSSRKTECRDDRATHFFDAICDLLAAAVRGLDLPATCDVRGGGQCLFAAKTNDAVE</sequence>
<evidence type="ECO:0000256" key="5">
    <source>
        <dbReference type="ARBA" id="ARBA00022490"/>
    </source>
</evidence>
<reference evidence="9" key="1">
    <citation type="submission" date="2023-01" db="EMBL/GenBank/DDBJ databases">
        <title>Metagenome sequencing of chrysophaentin producing Chrysophaeum taylorii.</title>
        <authorList>
            <person name="Davison J."/>
            <person name="Bewley C."/>
        </authorList>
    </citation>
    <scope>NUCLEOTIDE SEQUENCE</scope>
    <source>
        <strain evidence="9">NIES-1699</strain>
    </source>
</reference>
<dbReference type="GO" id="GO:0005634">
    <property type="term" value="C:nucleus"/>
    <property type="evidence" value="ECO:0007669"/>
    <property type="project" value="UniProtKB-SubCell"/>
</dbReference>
<keyword evidence="5" id="KW-0963">Cytoplasm</keyword>
<dbReference type="InterPro" id="IPR013598">
    <property type="entry name" value="Exportin-1/Importin-b-like"/>
</dbReference>
<name>A0AAD7U9J6_9STRA</name>
<keyword evidence="6" id="KW-0653">Protein transport</keyword>
<dbReference type="Proteomes" id="UP001230188">
    <property type="component" value="Unassembled WGS sequence"/>
</dbReference>
<dbReference type="AlphaFoldDB" id="A0AAD7U9J6"/>
<keyword evidence="10" id="KW-1185">Reference proteome</keyword>
<evidence type="ECO:0000256" key="7">
    <source>
        <dbReference type="ARBA" id="ARBA00023242"/>
    </source>
</evidence>
<evidence type="ECO:0000256" key="3">
    <source>
        <dbReference type="ARBA" id="ARBA00009466"/>
    </source>
</evidence>
<dbReference type="PANTHER" id="PTHR21452:SF4">
    <property type="entry name" value="EXPORTIN-6"/>
    <property type="match status" value="1"/>
</dbReference>
<dbReference type="InterPro" id="IPR011989">
    <property type="entry name" value="ARM-like"/>
</dbReference>
<dbReference type="GO" id="GO:0005049">
    <property type="term" value="F:nuclear export signal receptor activity"/>
    <property type="evidence" value="ECO:0007669"/>
    <property type="project" value="InterPro"/>
</dbReference>
<accession>A0AAD7U9J6</accession>
<evidence type="ECO:0000256" key="1">
    <source>
        <dbReference type="ARBA" id="ARBA00004123"/>
    </source>
</evidence>
<dbReference type="GO" id="GO:0006611">
    <property type="term" value="P:protein export from nucleus"/>
    <property type="evidence" value="ECO:0007669"/>
    <property type="project" value="InterPro"/>
</dbReference>
<evidence type="ECO:0000256" key="6">
    <source>
        <dbReference type="ARBA" id="ARBA00022927"/>
    </source>
</evidence>
<evidence type="ECO:0000256" key="4">
    <source>
        <dbReference type="ARBA" id="ARBA00022448"/>
    </source>
</evidence>
<proteinExistence type="inferred from homology"/>
<dbReference type="GO" id="GO:0005737">
    <property type="term" value="C:cytoplasm"/>
    <property type="evidence" value="ECO:0007669"/>
    <property type="project" value="UniProtKB-SubCell"/>
</dbReference>
<keyword evidence="7" id="KW-0539">Nucleus</keyword>
<dbReference type="InterPro" id="IPR016024">
    <property type="entry name" value="ARM-type_fold"/>
</dbReference>
<dbReference type="PANTHER" id="PTHR21452">
    <property type="entry name" value="EXPORTIN-6"/>
    <property type="match status" value="1"/>
</dbReference>
<dbReference type="SUPFAM" id="SSF48371">
    <property type="entry name" value="ARM repeat"/>
    <property type="match status" value="1"/>
</dbReference>
<evidence type="ECO:0000313" key="9">
    <source>
        <dbReference type="EMBL" id="KAJ8599659.1"/>
    </source>
</evidence>
<feature type="domain" description="Exportin-1/Importin-beta-like" evidence="8">
    <location>
        <begin position="127"/>
        <end position="264"/>
    </location>
</feature>